<keyword evidence="6" id="KW-0121">Carboxypeptidase</keyword>
<dbReference type="EMBL" id="PDUD01000038">
    <property type="protein sequence ID" value="PHN02642.1"/>
    <property type="molecule type" value="Genomic_DNA"/>
</dbReference>
<dbReference type="Gene3D" id="1.20.930.40">
    <property type="entry name" value="Transferrin receptor-like, dimerisation domain"/>
    <property type="match status" value="1"/>
</dbReference>
<comment type="similarity">
    <text evidence="1">Belongs to the peptidase M28 family. M28B subfamily.</text>
</comment>
<evidence type="ECO:0000313" key="7">
    <source>
        <dbReference type="Proteomes" id="UP000223913"/>
    </source>
</evidence>
<dbReference type="Proteomes" id="UP000223913">
    <property type="component" value="Unassembled WGS sequence"/>
</dbReference>
<dbReference type="Gene3D" id="3.50.30.30">
    <property type="match status" value="1"/>
</dbReference>
<feature type="domain" description="Peptidase M28" evidence="5">
    <location>
        <begin position="327"/>
        <end position="514"/>
    </location>
</feature>
<keyword evidence="2" id="KW-0732">Signal</keyword>
<keyword evidence="6" id="KW-0378">Hydrolase</keyword>
<dbReference type="GO" id="GO:0004180">
    <property type="term" value="F:carboxypeptidase activity"/>
    <property type="evidence" value="ECO:0007669"/>
    <property type="project" value="UniProtKB-KW"/>
</dbReference>
<feature type="domain" description="Transferrin receptor-like dimerisation" evidence="4">
    <location>
        <begin position="580"/>
        <end position="661"/>
    </location>
</feature>
<dbReference type="InterPro" id="IPR007365">
    <property type="entry name" value="TFR-like_dimer_dom"/>
</dbReference>
<comment type="caution">
    <text evidence="6">The sequence shown here is derived from an EMBL/GenBank/DDBJ whole genome shotgun (WGS) entry which is preliminary data.</text>
</comment>
<dbReference type="InterPro" id="IPR007484">
    <property type="entry name" value="Peptidase_M28"/>
</dbReference>
<protein>
    <submittedName>
        <fullName evidence="6">Glutamate carboxypeptidase</fullName>
    </submittedName>
</protein>
<feature type="domain" description="PA" evidence="3">
    <location>
        <begin position="143"/>
        <end position="219"/>
    </location>
</feature>
<evidence type="ECO:0000259" key="4">
    <source>
        <dbReference type="Pfam" id="PF04253"/>
    </source>
</evidence>
<accession>A0A2D0N270</accession>
<feature type="signal peptide" evidence="2">
    <location>
        <begin position="1"/>
        <end position="19"/>
    </location>
</feature>
<dbReference type="InterPro" id="IPR003137">
    <property type="entry name" value="PA_domain"/>
</dbReference>
<dbReference type="PANTHER" id="PTHR10404">
    <property type="entry name" value="N-ACETYLATED-ALPHA-LINKED ACIDIC DIPEPTIDASE"/>
    <property type="match status" value="1"/>
</dbReference>
<dbReference type="Gene3D" id="3.40.630.10">
    <property type="entry name" value="Zn peptidases"/>
    <property type="match status" value="1"/>
</dbReference>
<gene>
    <name evidence="6" type="ORF">CRP01_31095</name>
</gene>
<evidence type="ECO:0000259" key="5">
    <source>
        <dbReference type="Pfam" id="PF04389"/>
    </source>
</evidence>
<evidence type="ECO:0000256" key="2">
    <source>
        <dbReference type="SAM" id="SignalP"/>
    </source>
</evidence>
<reference evidence="6 7" key="1">
    <citation type="submission" date="2017-10" db="EMBL/GenBank/DDBJ databases">
        <title>The draft genome sequence of Lewinella nigricans NBRC 102662.</title>
        <authorList>
            <person name="Wang K."/>
        </authorList>
    </citation>
    <scope>NUCLEOTIDE SEQUENCE [LARGE SCALE GENOMIC DNA]</scope>
    <source>
        <strain evidence="6 7">NBRC 102662</strain>
    </source>
</reference>
<name>A0A2D0N270_FLAN2</name>
<dbReference type="Pfam" id="PF04253">
    <property type="entry name" value="TFR_dimer"/>
    <property type="match status" value="1"/>
</dbReference>
<dbReference type="PANTHER" id="PTHR10404:SF46">
    <property type="entry name" value="VACUOLAR PROTEIN SORTING-ASSOCIATED PROTEIN 70"/>
    <property type="match status" value="1"/>
</dbReference>
<dbReference type="FunFam" id="3.40.630.10:FF:000101">
    <property type="entry name" value="N-acetylated alpha-linked acidic dipeptidase like 1"/>
    <property type="match status" value="1"/>
</dbReference>
<feature type="chain" id="PRO_5012767936" evidence="2">
    <location>
        <begin position="20"/>
        <end position="699"/>
    </location>
</feature>
<dbReference type="CDD" id="cd02121">
    <property type="entry name" value="PA_GCPII_like"/>
    <property type="match status" value="1"/>
</dbReference>
<evidence type="ECO:0000256" key="1">
    <source>
        <dbReference type="ARBA" id="ARBA00005634"/>
    </source>
</evidence>
<dbReference type="AlphaFoldDB" id="A0A2D0N270"/>
<dbReference type="SUPFAM" id="SSF52025">
    <property type="entry name" value="PA domain"/>
    <property type="match status" value="1"/>
</dbReference>
<dbReference type="Pfam" id="PF04389">
    <property type="entry name" value="Peptidase_M28"/>
    <property type="match status" value="1"/>
</dbReference>
<sequence>MKKTILPVFLLLVGMQLQAQLSGFFPDGQDEQQTIEQLFLELPKSERFKEHLRELTKVPHRAGTPENKAVADYMQKVMADAGLQSEQFPYDIYLPTGPGEIEIELVTPIRMPLNNQEYILEADPFSQQDVGPGWNSYSGSGDVTAEVVYANYGTKEDFERLADLGVSVKGKIVMARYGGNFRGYKAKFAEAAGAAGLIIYTDPEDSGYMRGLGYPDGTYFSESTIQRGSVLTLDYSGDPLTPFEPALPMDGPTKVERLDPADVPFHTIPVTPLPYGSAKEILSRMQGDVVPGAWQGGLPFTYRLTGGPELKVRLNVQQEKDFVRVQNVVGTLEGSTYPDEWIIMGSHYDAWVHGASDPNSGTAMLLCLAEALGELAKQGYQPKRTIKIAHWDAEEHGIIASTEWVEQFKDELDAKAIAYFNADGACSGLSFGASSAPSLKGLLVESTKVVPYTDQDISVYEHWTARLEDKSQGPRIGNLGGGSDHLGFYAHLGIPSMGAGMRGPTLYHSAYDDFHWYATYADPEFQSGPTVAKVFGIMGLRLANADILPLDVGRYGSDLRTHIRTAEKAIQAYAPDYKTTKLLASVDQLAKATEKYVEVMEASAAKGKLKNKKLEQVNNTLLKLDRAFIDDEGMAYGKWFRSLYASSDPYSGYASWMLPGLLYEASIESTSNLPSLEKRYIAAFDRLRADIESLIKMLD</sequence>
<keyword evidence="7" id="KW-1185">Reference proteome</keyword>
<proteinExistence type="inferred from homology"/>
<evidence type="ECO:0000259" key="3">
    <source>
        <dbReference type="Pfam" id="PF02225"/>
    </source>
</evidence>
<keyword evidence="6" id="KW-0645">Protease</keyword>
<dbReference type="Pfam" id="PF02225">
    <property type="entry name" value="PA"/>
    <property type="match status" value="1"/>
</dbReference>
<dbReference type="InterPro" id="IPR039373">
    <property type="entry name" value="Peptidase_M28B"/>
</dbReference>
<dbReference type="RefSeq" id="WP_099153971.1">
    <property type="nucleotide sequence ID" value="NZ_PDUD01000038.1"/>
</dbReference>
<dbReference type="SUPFAM" id="SSF47672">
    <property type="entry name" value="Transferrin receptor-like dimerisation domain"/>
    <property type="match status" value="1"/>
</dbReference>
<evidence type="ECO:0000313" key="6">
    <source>
        <dbReference type="EMBL" id="PHN02642.1"/>
    </source>
</evidence>
<dbReference type="InterPro" id="IPR036757">
    <property type="entry name" value="TFR-like_dimer_dom_sf"/>
</dbReference>
<dbReference type="SUPFAM" id="SSF53187">
    <property type="entry name" value="Zn-dependent exopeptidases"/>
    <property type="match status" value="1"/>
</dbReference>
<dbReference type="InterPro" id="IPR046450">
    <property type="entry name" value="PA_dom_sf"/>
</dbReference>
<organism evidence="6 7">
    <name type="scientific">Flavilitoribacter nigricans (strain ATCC 23147 / DSM 23189 / NBRC 102662 / NCIMB 1420 / SS-2)</name>
    <name type="common">Lewinella nigricans</name>
    <dbReference type="NCBI Taxonomy" id="1122177"/>
    <lineage>
        <taxon>Bacteria</taxon>
        <taxon>Pseudomonadati</taxon>
        <taxon>Bacteroidota</taxon>
        <taxon>Saprospiria</taxon>
        <taxon>Saprospirales</taxon>
        <taxon>Lewinellaceae</taxon>
        <taxon>Flavilitoribacter</taxon>
    </lineage>
</organism>
<dbReference type="OrthoDB" id="3646048at2"/>